<comment type="function">
    <text evidence="6">Forms part of the polypeptide exit tunnel.</text>
</comment>
<evidence type="ECO:0000256" key="5">
    <source>
        <dbReference type="ARBA" id="ARBA00035244"/>
    </source>
</evidence>
<organism evidence="8 9">
    <name type="scientific">Thermosediminibacter litoriperuensis</name>
    <dbReference type="NCBI Taxonomy" id="291989"/>
    <lineage>
        <taxon>Bacteria</taxon>
        <taxon>Bacillati</taxon>
        <taxon>Bacillota</taxon>
        <taxon>Clostridia</taxon>
        <taxon>Thermosediminibacterales</taxon>
        <taxon>Thermosediminibacteraceae</taxon>
        <taxon>Thermosediminibacter</taxon>
    </lineage>
</organism>
<dbReference type="InterPro" id="IPR002136">
    <property type="entry name" value="Ribosomal_uL4"/>
</dbReference>
<dbReference type="GO" id="GO:0006412">
    <property type="term" value="P:translation"/>
    <property type="evidence" value="ECO:0007669"/>
    <property type="project" value="UniProtKB-UniRule"/>
</dbReference>
<evidence type="ECO:0000256" key="6">
    <source>
        <dbReference type="HAMAP-Rule" id="MF_01328"/>
    </source>
</evidence>
<comment type="similarity">
    <text evidence="1 6">Belongs to the universal ribosomal protein uL4 family.</text>
</comment>
<dbReference type="InterPro" id="IPR023574">
    <property type="entry name" value="Ribosomal_uL4_dom_sf"/>
</dbReference>
<feature type="region of interest" description="Disordered" evidence="7">
    <location>
        <begin position="55"/>
        <end position="77"/>
    </location>
</feature>
<dbReference type="SUPFAM" id="SSF52166">
    <property type="entry name" value="Ribosomal protein L4"/>
    <property type="match status" value="1"/>
</dbReference>
<dbReference type="PANTHER" id="PTHR10746">
    <property type="entry name" value="50S RIBOSOMAL PROTEIN L4"/>
    <property type="match status" value="1"/>
</dbReference>
<keyword evidence="6" id="KW-0694">RNA-binding</keyword>
<evidence type="ECO:0000256" key="1">
    <source>
        <dbReference type="ARBA" id="ARBA00010528"/>
    </source>
</evidence>
<comment type="subunit">
    <text evidence="2 6">Part of the 50S ribosomal subunit.</text>
</comment>
<proteinExistence type="inferred from homology"/>
<dbReference type="PANTHER" id="PTHR10746:SF6">
    <property type="entry name" value="LARGE RIBOSOMAL SUBUNIT PROTEIN UL4M"/>
    <property type="match status" value="1"/>
</dbReference>
<dbReference type="NCBIfam" id="TIGR03953">
    <property type="entry name" value="rplD_bact"/>
    <property type="match status" value="1"/>
</dbReference>
<keyword evidence="9" id="KW-1185">Reference proteome</keyword>
<name>A0A5S5AKZ4_9FIRM</name>
<feature type="compositionally biased region" description="Basic residues" evidence="7">
    <location>
        <begin position="60"/>
        <end position="77"/>
    </location>
</feature>
<evidence type="ECO:0000256" key="2">
    <source>
        <dbReference type="ARBA" id="ARBA00011838"/>
    </source>
</evidence>
<evidence type="ECO:0000313" key="8">
    <source>
        <dbReference type="EMBL" id="TYP50308.1"/>
    </source>
</evidence>
<sequence length="208" mass="23072">MPKVALYNMQGQQVGEVELSDSVFGVEVKPEVMHQVVLSYLANQRVGTAYTKTRAEVRGGGRKPWRQKGTGRARHGSIRSPLWRKGGIVFGPKPRSFRYTLPKKLKRFALKSALSAKVKDNEIIVLDRLTMETPKTKEMVKVLSNLKAGTKSLIVLDAPDVNVVKSARNIPGVTTTTVNTLNAYDILNHDKLIMTVDAVKRVEEVYAG</sequence>
<reference evidence="8 9" key="1">
    <citation type="submission" date="2019-07" db="EMBL/GenBank/DDBJ databases">
        <title>Genomic Encyclopedia of Type Strains, Phase I: the one thousand microbial genomes (KMG-I) project.</title>
        <authorList>
            <person name="Kyrpides N."/>
        </authorList>
    </citation>
    <scope>NUCLEOTIDE SEQUENCE [LARGE SCALE GENOMIC DNA]</scope>
    <source>
        <strain evidence="8 9">DSM 16647</strain>
    </source>
</reference>
<dbReference type="GO" id="GO:1990904">
    <property type="term" value="C:ribonucleoprotein complex"/>
    <property type="evidence" value="ECO:0007669"/>
    <property type="project" value="UniProtKB-KW"/>
</dbReference>
<comment type="caution">
    <text evidence="8">The sequence shown here is derived from an EMBL/GenBank/DDBJ whole genome shotgun (WGS) entry which is preliminary data.</text>
</comment>
<evidence type="ECO:0000256" key="4">
    <source>
        <dbReference type="ARBA" id="ARBA00023274"/>
    </source>
</evidence>
<keyword evidence="3 6" id="KW-0689">Ribosomal protein</keyword>
<dbReference type="OrthoDB" id="9803201at2"/>
<comment type="function">
    <text evidence="6">One of the primary rRNA binding proteins, this protein initially binds near the 5'-end of the 23S rRNA. It is important during the early stages of 50S assembly. It makes multiple contacts with different domains of the 23S rRNA in the assembled 50S subunit and ribosome.</text>
</comment>
<evidence type="ECO:0000256" key="3">
    <source>
        <dbReference type="ARBA" id="ARBA00022980"/>
    </source>
</evidence>
<keyword evidence="4 6" id="KW-0687">Ribonucleoprotein</keyword>
<dbReference type="HAMAP" id="MF_01328_B">
    <property type="entry name" value="Ribosomal_uL4_B"/>
    <property type="match status" value="1"/>
</dbReference>
<accession>A0A5S5AKZ4</accession>
<dbReference type="GO" id="GO:0005840">
    <property type="term" value="C:ribosome"/>
    <property type="evidence" value="ECO:0007669"/>
    <property type="project" value="UniProtKB-KW"/>
</dbReference>
<dbReference type="EMBL" id="VNHO01000027">
    <property type="protein sequence ID" value="TYP50308.1"/>
    <property type="molecule type" value="Genomic_DNA"/>
</dbReference>
<evidence type="ECO:0000313" key="9">
    <source>
        <dbReference type="Proteomes" id="UP000322294"/>
    </source>
</evidence>
<gene>
    <name evidence="6" type="primary">rplD</name>
    <name evidence="8" type="ORF">LZ11_02037</name>
</gene>
<dbReference type="GO" id="GO:0019843">
    <property type="term" value="F:rRNA binding"/>
    <property type="evidence" value="ECO:0007669"/>
    <property type="project" value="UniProtKB-UniRule"/>
</dbReference>
<keyword evidence="6" id="KW-0699">rRNA-binding</keyword>
<dbReference type="Proteomes" id="UP000322294">
    <property type="component" value="Unassembled WGS sequence"/>
</dbReference>
<dbReference type="AlphaFoldDB" id="A0A5S5AKZ4"/>
<protein>
    <recommendedName>
        <fullName evidence="5 6">Large ribosomal subunit protein uL4</fullName>
    </recommendedName>
</protein>
<dbReference type="GO" id="GO:0003735">
    <property type="term" value="F:structural constituent of ribosome"/>
    <property type="evidence" value="ECO:0007669"/>
    <property type="project" value="InterPro"/>
</dbReference>
<dbReference type="Pfam" id="PF00573">
    <property type="entry name" value="Ribosomal_L4"/>
    <property type="match status" value="1"/>
</dbReference>
<dbReference type="RefSeq" id="WP_148867731.1">
    <property type="nucleotide sequence ID" value="NZ_VNHO01000027.1"/>
</dbReference>
<dbReference type="Gene3D" id="3.40.1370.10">
    <property type="match status" value="1"/>
</dbReference>
<dbReference type="InterPro" id="IPR013005">
    <property type="entry name" value="Ribosomal_uL4-like"/>
</dbReference>
<evidence type="ECO:0000256" key="7">
    <source>
        <dbReference type="SAM" id="MobiDB-lite"/>
    </source>
</evidence>